<gene>
    <name evidence="2" type="ORF">ETAA8_64140</name>
</gene>
<feature type="chain" id="PRO_5022050412" evidence="1">
    <location>
        <begin position="23"/>
        <end position="191"/>
    </location>
</feature>
<dbReference type="EMBL" id="CP036274">
    <property type="protein sequence ID" value="QDU31261.1"/>
    <property type="molecule type" value="Genomic_DNA"/>
</dbReference>
<keyword evidence="1" id="KW-0732">Signal</keyword>
<organism evidence="2 3">
    <name type="scientific">Anatilimnocola aggregata</name>
    <dbReference type="NCBI Taxonomy" id="2528021"/>
    <lineage>
        <taxon>Bacteria</taxon>
        <taxon>Pseudomonadati</taxon>
        <taxon>Planctomycetota</taxon>
        <taxon>Planctomycetia</taxon>
        <taxon>Pirellulales</taxon>
        <taxon>Pirellulaceae</taxon>
        <taxon>Anatilimnocola</taxon>
    </lineage>
</organism>
<keyword evidence="3" id="KW-1185">Reference proteome</keyword>
<dbReference type="RefSeq" id="WP_145098101.1">
    <property type="nucleotide sequence ID" value="NZ_CP036274.1"/>
</dbReference>
<feature type="signal peptide" evidence="1">
    <location>
        <begin position="1"/>
        <end position="22"/>
    </location>
</feature>
<reference evidence="2 3" key="1">
    <citation type="submission" date="2019-02" db="EMBL/GenBank/DDBJ databases">
        <title>Deep-cultivation of Planctomycetes and their phenomic and genomic characterization uncovers novel biology.</title>
        <authorList>
            <person name="Wiegand S."/>
            <person name="Jogler M."/>
            <person name="Boedeker C."/>
            <person name="Pinto D."/>
            <person name="Vollmers J."/>
            <person name="Rivas-Marin E."/>
            <person name="Kohn T."/>
            <person name="Peeters S.H."/>
            <person name="Heuer A."/>
            <person name="Rast P."/>
            <person name="Oberbeckmann S."/>
            <person name="Bunk B."/>
            <person name="Jeske O."/>
            <person name="Meyerdierks A."/>
            <person name="Storesund J.E."/>
            <person name="Kallscheuer N."/>
            <person name="Luecker S."/>
            <person name="Lage O.M."/>
            <person name="Pohl T."/>
            <person name="Merkel B.J."/>
            <person name="Hornburger P."/>
            <person name="Mueller R.-W."/>
            <person name="Bruemmer F."/>
            <person name="Labrenz M."/>
            <person name="Spormann A.M."/>
            <person name="Op den Camp H."/>
            <person name="Overmann J."/>
            <person name="Amann R."/>
            <person name="Jetten M.S.M."/>
            <person name="Mascher T."/>
            <person name="Medema M.H."/>
            <person name="Devos D.P."/>
            <person name="Kaster A.-K."/>
            <person name="Ovreas L."/>
            <person name="Rohde M."/>
            <person name="Galperin M.Y."/>
            <person name="Jogler C."/>
        </authorList>
    </citation>
    <scope>NUCLEOTIDE SEQUENCE [LARGE SCALE GENOMIC DNA]</scope>
    <source>
        <strain evidence="2 3">ETA_A8</strain>
    </source>
</reference>
<name>A0A517YM18_9BACT</name>
<dbReference type="KEGG" id="aagg:ETAA8_64140"/>
<dbReference type="Proteomes" id="UP000315017">
    <property type="component" value="Chromosome"/>
</dbReference>
<protein>
    <submittedName>
        <fullName evidence="2">Uncharacterized protein</fullName>
    </submittedName>
</protein>
<evidence type="ECO:0000256" key="1">
    <source>
        <dbReference type="SAM" id="SignalP"/>
    </source>
</evidence>
<sequence length="191" mass="22120" precursor="true">MLRITLWCLPLLLLVHSGFSSAQESKSNEPPTPNDFIVARRMLEQQGNSLQEKLGELKGSSDFAQRLRWHLMEQHPVFYGQYQLGMESRQLLVYEPLKVSWPGSQPQTIIICDDDFRPLAWNEDGGSPVFISAELEFGEKDEPVLAITRTHRQSHHGARHGRYRFKLADDKIQPVGEIEWQFDDPRRAPRR</sequence>
<accession>A0A517YM18</accession>
<evidence type="ECO:0000313" key="2">
    <source>
        <dbReference type="EMBL" id="QDU31261.1"/>
    </source>
</evidence>
<dbReference type="AlphaFoldDB" id="A0A517YM18"/>
<evidence type="ECO:0000313" key="3">
    <source>
        <dbReference type="Proteomes" id="UP000315017"/>
    </source>
</evidence>
<proteinExistence type="predicted"/>